<dbReference type="Pfam" id="PF13707">
    <property type="entry name" value="RloB"/>
    <property type="match status" value="1"/>
</dbReference>
<accession>A0A2N3QN57</accession>
<organism evidence="1 2">
    <name type="scientific">Bifidobacterium thermophilum</name>
    <dbReference type="NCBI Taxonomy" id="33905"/>
    <lineage>
        <taxon>Bacteria</taxon>
        <taxon>Bacillati</taxon>
        <taxon>Actinomycetota</taxon>
        <taxon>Actinomycetes</taxon>
        <taxon>Bifidobacteriales</taxon>
        <taxon>Bifidobacteriaceae</taxon>
        <taxon>Bifidobacterium</taxon>
    </lineage>
</organism>
<gene>
    <name evidence="1" type="ORF">CQR47_0374</name>
</gene>
<reference evidence="1 2" key="1">
    <citation type="submission" date="2017-10" db="EMBL/GenBank/DDBJ databases">
        <title>Bifidobacterium genomics.</title>
        <authorList>
            <person name="Lugli G.A."/>
            <person name="Milani C."/>
            <person name="Mancabelli L."/>
        </authorList>
    </citation>
    <scope>NUCLEOTIDE SEQUENCE [LARGE SCALE GENOMIC DNA]</scope>
    <source>
        <strain evidence="1 2">1542B</strain>
    </source>
</reference>
<evidence type="ECO:0000313" key="1">
    <source>
        <dbReference type="EMBL" id="PKU93064.1"/>
    </source>
</evidence>
<sequence length="219" mass="24869">MARTRRIDAVRPRHPSIRRSEGFKEQNIVVRIFAEGKATEPDYFNECIRGLIPGNVRCHVESGGGEYRTLVGMAKREERRFPNAEIWIVADTENRHSAEYAPLEQWARGGVHRHLAVSNTMFEIWVLLHAEAKPNTSSAAAGRLRELMKREYGSRCRYDGTHKHLRGVVFTAEDVRRAIGRARQRRASFGGGDDKTVPRETWCTTVDLLVESITGDIGK</sequence>
<dbReference type="InterPro" id="IPR025591">
    <property type="entry name" value="RloB"/>
</dbReference>
<dbReference type="EMBL" id="PCGY01000006">
    <property type="protein sequence ID" value="PKU93064.1"/>
    <property type="molecule type" value="Genomic_DNA"/>
</dbReference>
<evidence type="ECO:0000313" key="2">
    <source>
        <dbReference type="Proteomes" id="UP000233727"/>
    </source>
</evidence>
<protein>
    <submittedName>
        <fullName evidence="1">RloB-like protein</fullName>
    </submittedName>
</protein>
<dbReference type="Proteomes" id="UP000233727">
    <property type="component" value="Unassembled WGS sequence"/>
</dbReference>
<name>A0A2N3QN57_9BIFI</name>
<comment type="caution">
    <text evidence="1">The sequence shown here is derived from an EMBL/GenBank/DDBJ whole genome shotgun (WGS) entry which is preliminary data.</text>
</comment>
<dbReference type="AlphaFoldDB" id="A0A2N3QN57"/>
<dbReference type="RefSeq" id="WP_101454906.1">
    <property type="nucleotide sequence ID" value="NZ_PCGY01000006.1"/>
</dbReference>
<proteinExistence type="predicted"/>